<feature type="non-terminal residue" evidence="2">
    <location>
        <position position="1"/>
    </location>
</feature>
<name>A0A6G3XC73_9ACTN</name>
<feature type="non-terminal residue" evidence="2">
    <location>
        <position position="81"/>
    </location>
</feature>
<evidence type="ECO:0000313" key="2">
    <source>
        <dbReference type="EMBL" id="NEE15277.1"/>
    </source>
</evidence>
<accession>A0A6G3XC73</accession>
<proteinExistence type="predicted"/>
<organism evidence="2">
    <name type="scientific">Streptomyces sp. SID7499</name>
    <dbReference type="NCBI Taxonomy" id="2706086"/>
    <lineage>
        <taxon>Bacteria</taxon>
        <taxon>Bacillati</taxon>
        <taxon>Actinomycetota</taxon>
        <taxon>Actinomycetes</taxon>
        <taxon>Kitasatosporales</taxon>
        <taxon>Streptomycetaceae</taxon>
        <taxon>Streptomyces</taxon>
    </lineage>
</organism>
<reference evidence="2" key="1">
    <citation type="submission" date="2020-01" db="EMBL/GenBank/DDBJ databases">
        <title>Insect and environment-associated Actinomycetes.</title>
        <authorList>
            <person name="Currrie C."/>
            <person name="Chevrette M."/>
            <person name="Carlson C."/>
            <person name="Stubbendieck R."/>
            <person name="Wendt-Pienkowski E."/>
        </authorList>
    </citation>
    <scope>NUCLEOTIDE SEQUENCE</scope>
    <source>
        <strain evidence="2">SID7499</strain>
    </source>
</reference>
<dbReference type="InterPro" id="IPR028994">
    <property type="entry name" value="Integrin_alpha_N"/>
</dbReference>
<dbReference type="AlphaFoldDB" id="A0A6G3XC73"/>
<protein>
    <submittedName>
        <fullName evidence="2">VCBS repeat-containing protein</fullName>
    </submittedName>
</protein>
<comment type="caution">
    <text evidence="2">The sequence shown here is derived from an EMBL/GenBank/DDBJ whole genome shotgun (WGS) entry which is preliminary data.</text>
</comment>
<dbReference type="InterPro" id="IPR013517">
    <property type="entry name" value="FG-GAP"/>
</dbReference>
<gene>
    <name evidence="2" type="ORF">G3M58_53560</name>
</gene>
<evidence type="ECO:0000256" key="1">
    <source>
        <dbReference type="ARBA" id="ARBA00022729"/>
    </source>
</evidence>
<dbReference type="EMBL" id="JAAGMN010005551">
    <property type="protein sequence ID" value="NEE15277.1"/>
    <property type="molecule type" value="Genomic_DNA"/>
</dbReference>
<dbReference type="Pfam" id="PF13517">
    <property type="entry name" value="FG-GAP_3"/>
    <property type="match status" value="1"/>
</dbReference>
<sequence length="81" mass="7854">GWTAAGQVASGVGVPADQVRFADVNADGFADYLSVATGGAVQAWLNKGGTGIGGWTAAGQIASGTGAPGSSVRFADVNADR</sequence>
<keyword evidence="1" id="KW-0732">Signal</keyword>
<dbReference type="SUPFAM" id="SSF69318">
    <property type="entry name" value="Integrin alpha N-terminal domain"/>
    <property type="match status" value="1"/>
</dbReference>